<dbReference type="PANTHER" id="PTHR43798">
    <property type="entry name" value="MONOACYLGLYCEROL LIPASE"/>
    <property type="match status" value="1"/>
</dbReference>
<comment type="caution">
    <text evidence="4">The sequence shown here is derived from an EMBL/GenBank/DDBJ whole genome shotgun (WGS) entry which is preliminary data.</text>
</comment>
<dbReference type="PANTHER" id="PTHR43798:SF14">
    <property type="entry name" value="SERINE HYDROLASE-LIKE PROTEIN DDB_G0286239"/>
    <property type="match status" value="1"/>
</dbReference>
<accession>A0AAD9VW57</accession>
<feature type="domain" description="AB hydrolase-1" evidence="3">
    <location>
        <begin position="46"/>
        <end position="151"/>
    </location>
</feature>
<dbReference type="SUPFAM" id="SSF53474">
    <property type="entry name" value="alpha/beta-Hydrolases"/>
    <property type="match status" value="1"/>
</dbReference>
<dbReference type="InterPro" id="IPR050266">
    <property type="entry name" value="AB_hydrolase_sf"/>
</dbReference>
<reference evidence="4" key="2">
    <citation type="journal article" date="2023" name="Commun. Biol.">
        <title>Intrasexual cuticular hydrocarbon dimorphism in a wasp sheds light on hydrocarbon biosynthesis genes in Hymenoptera.</title>
        <authorList>
            <person name="Moris V.C."/>
            <person name="Podsiadlowski L."/>
            <person name="Martin S."/>
            <person name="Oeyen J.P."/>
            <person name="Donath A."/>
            <person name="Petersen M."/>
            <person name="Wilbrandt J."/>
            <person name="Misof B."/>
            <person name="Liedtke D."/>
            <person name="Thamm M."/>
            <person name="Scheiner R."/>
            <person name="Schmitt T."/>
            <person name="Niehuis O."/>
        </authorList>
    </citation>
    <scope>NUCLEOTIDE SEQUENCE</scope>
    <source>
        <strain evidence="4">GBR_01_08_01A</strain>
    </source>
</reference>
<dbReference type="Gene3D" id="3.40.50.1820">
    <property type="entry name" value="alpha/beta hydrolase"/>
    <property type="match status" value="1"/>
</dbReference>
<dbReference type="GO" id="GO:0016020">
    <property type="term" value="C:membrane"/>
    <property type="evidence" value="ECO:0007669"/>
    <property type="project" value="TreeGrafter"/>
</dbReference>
<protein>
    <recommendedName>
        <fullName evidence="3">AB hydrolase-1 domain-containing protein</fullName>
    </recommendedName>
</protein>
<name>A0AAD9VW57_9HYME</name>
<dbReference type="Proteomes" id="UP001258017">
    <property type="component" value="Unassembled WGS sequence"/>
</dbReference>
<comment type="similarity">
    <text evidence="1">Belongs to the AB hydrolase superfamily.</text>
</comment>
<evidence type="ECO:0000313" key="4">
    <source>
        <dbReference type="EMBL" id="KAK2589216.1"/>
    </source>
</evidence>
<evidence type="ECO:0000256" key="1">
    <source>
        <dbReference type="ARBA" id="ARBA00008645"/>
    </source>
</evidence>
<keyword evidence="5" id="KW-1185">Reference proteome</keyword>
<dbReference type="AlphaFoldDB" id="A0AAD9VW57"/>
<evidence type="ECO:0000313" key="5">
    <source>
        <dbReference type="Proteomes" id="UP001258017"/>
    </source>
</evidence>
<proteinExistence type="inferred from homology"/>
<dbReference type="InterPro" id="IPR000073">
    <property type="entry name" value="AB_hydrolase_1"/>
</dbReference>
<organism evidence="4 5">
    <name type="scientific">Odynerus spinipes</name>
    <dbReference type="NCBI Taxonomy" id="1348599"/>
    <lineage>
        <taxon>Eukaryota</taxon>
        <taxon>Metazoa</taxon>
        <taxon>Ecdysozoa</taxon>
        <taxon>Arthropoda</taxon>
        <taxon>Hexapoda</taxon>
        <taxon>Insecta</taxon>
        <taxon>Pterygota</taxon>
        <taxon>Neoptera</taxon>
        <taxon>Endopterygota</taxon>
        <taxon>Hymenoptera</taxon>
        <taxon>Apocrita</taxon>
        <taxon>Aculeata</taxon>
        <taxon>Vespoidea</taxon>
        <taxon>Vespidae</taxon>
        <taxon>Eumeninae</taxon>
        <taxon>Odynerus</taxon>
    </lineage>
</organism>
<evidence type="ECO:0000259" key="3">
    <source>
        <dbReference type="Pfam" id="PF00561"/>
    </source>
</evidence>
<dbReference type="PRINTS" id="PR00111">
    <property type="entry name" value="ABHYDROLASE"/>
</dbReference>
<dbReference type="GO" id="GO:0016787">
    <property type="term" value="F:hydrolase activity"/>
    <property type="evidence" value="ECO:0007669"/>
    <property type="project" value="UniProtKB-KW"/>
</dbReference>
<keyword evidence="2" id="KW-0378">Hydrolase</keyword>
<evidence type="ECO:0000256" key="2">
    <source>
        <dbReference type="ARBA" id="ARBA00022801"/>
    </source>
</evidence>
<dbReference type="EMBL" id="JAIFRP010000002">
    <property type="protein sequence ID" value="KAK2589216.1"/>
    <property type="molecule type" value="Genomic_DNA"/>
</dbReference>
<dbReference type="Pfam" id="PF00561">
    <property type="entry name" value="Abhydrolase_1"/>
    <property type="match status" value="1"/>
</dbReference>
<reference evidence="4" key="1">
    <citation type="submission" date="2021-08" db="EMBL/GenBank/DDBJ databases">
        <authorList>
            <person name="Misof B."/>
            <person name="Oliver O."/>
            <person name="Podsiadlowski L."/>
            <person name="Donath A."/>
            <person name="Peters R."/>
            <person name="Mayer C."/>
            <person name="Rust J."/>
            <person name="Gunkel S."/>
            <person name="Lesny P."/>
            <person name="Martin S."/>
            <person name="Oeyen J.P."/>
            <person name="Petersen M."/>
            <person name="Panagiotis P."/>
            <person name="Wilbrandt J."/>
            <person name="Tanja T."/>
        </authorList>
    </citation>
    <scope>NUCLEOTIDE SEQUENCE</scope>
    <source>
        <strain evidence="4">GBR_01_08_01A</strain>
        <tissue evidence="4">Thorax + abdomen</tissue>
    </source>
</reference>
<sequence>MHIREHYKNYNKPMMEKDQKFEELQLSMPWGHISAKAWGSSSDKKVLAVHGLMDNCGTFDRVINLLPKDYYIVCIDLPGHGFSSHFDPGVPLNFFSYLLTLHYVLSELKWNTCIYMGHSFGGYIGSMFSILYPQRFEKLILLDSLLSVPVFQKELVSRIRNICDITIKATTDETLRLYTKEEVLHALAYKRFSALNMEAAEALFKRAVTKVNDLYKYNRDFRLTAQISPLFNVDQLLTCLEKLSTPCIVIAASSTLESYVQNLVPHIINRAKSLHGFITVVRVVGNHDVHNNHPERVAPHICNFLNGDVKSKL</sequence>
<gene>
    <name evidence="4" type="ORF">KPH14_002022</name>
</gene>
<dbReference type="InterPro" id="IPR029058">
    <property type="entry name" value="AB_hydrolase_fold"/>
</dbReference>